<gene>
    <name evidence="3" type="ORF">FA10DRAFT_228812</name>
</gene>
<sequence length="292" mass="32031">PRITGSKSLLKSTGTSRNPSPSPTGDRTRIVGKGGYGGRKGGPSMTSKRTSSSGGLSDVDMRPGYERKVGFDTMRDADETNSGSFSFTLQVKSIGYLRTKNTRTFMCAVDDNSYSERALEWLVDGLVEDGDEVVALRVLEGDADEIDQDEAREEARELMASIVQLNDEVQDRSISIVVEFVAGRVTSTILRLIHMYRPDSLTVGTKGKTMSAFQKMLGGASMGSCSRDILNRSPVPVVIVRPEAKVRKHLAKRANDPKRRSYHDLVSMSREDSLPLTVGSRHKSAIRRAKKS</sequence>
<organism evidence="3 4">
    <name type="scientific">Acaromyces ingoldii</name>
    <dbReference type="NCBI Taxonomy" id="215250"/>
    <lineage>
        <taxon>Eukaryota</taxon>
        <taxon>Fungi</taxon>
        <taxon>Dikarya</taxon>
        <taxon>Basidiomycota</taxon>
        <taxon>Ustilaginomycotina</taxon>
        <taxon>Exobasidiomycetes</taxon>
        <taxon>Exobasidiales</taxon>
        <taxon>Cryptobasidiaceae</taxon>
        <taxon>Acaromyces</taxon>
    </lineage>
</organism>
<dbReference type="OrthoDB" id="843225at2759"/>
<dbReference type="InterPro" id="IPR006016">
    <property type="entry name" value="UspA"/>
</dbReference>
<dbReference type="Pfam" id="PF00582">
    <property type="entry name" value="Usp"/>
    <property type="match status" value="1"/>
</dbReference>
<dbReference type="RefSeq" id="XP_025379555.1">
    <property type="nucleotide sequence ID" value="XM_025518769.1"/>
</dbReference>
<accession>A0A316YSI4</accession>
<dbReference type="STRING" id="215250.A0A316YSI4"/>
<evidence type="ECO:0000256" key="1">
    <source>
        <dbReference type="SAM" id="MobiDB-lite"/>
    </source>
</evidence>
<dbReference type="InterPro" id="IPR014729">
    <property type="entry name" value="Rossmann-like_a/b/a_fold"/>
</dbReference>
<dbReference type="InParanoid" id="A0A316YSI4"/>
<dbReference type="AlphaFoldDB" id="A0A316YSI4"/>
<feature type="non-terminal residue" evidence="3">
    <location>
        <position position="1"/>
    </location>
</feature>
<reference evidence="3 4" key="1">
    <citation type="journal article" date="2018" name="Mol. Biol. Evol.">
        <title>Broad Genomic Sampling Reveals a Smut Pathogenic Ancestry of the Fungal Clade Ustilaginomycotina.</title>
        <authorList>
            <person name="Kijpornyongpan T."/>
            <person name="Mondo S.J."/>
            <person name="Barry K."/>
            <person name="Sandor L."/>
            <person name="Lee J."/>
            <person name="Lipzen A."/>
            <person name="Pangilinan J."/>
            <person name="LaButti K."/>
            <person name="Hainaut M."/>
            <person name="Henrissat B."/>
            <person name="Grigoriev I.V."/>
            <person name="Spatafora J.W."/>
            <person name="Aime M.C."/>
        </authorList>
    </citation>
    <scope>NUCLEOTIDE SEQUENCE [LARGE SCALE GENOMIC DNA]</scope>
    <source>
        <strain evidence="3 4">MCA 4198</strain>
    </source>
</reference>
<protein>
    <recommendedName>
        <fullName evidence="2">UspA domain-containing protein</fullName>
    </recommendedName>
</protein>
<dbReference type="PANTHER" id="PTHR47815:SF1">
    <property type="entry name" value="UNIVERSAL STRESS PROTEIN A FAMILY PROTEIN C25B2.10"/>
    <property type="match status" value="1"/>
</dbReference>
<evidence type="ECO:0000313" key="4">
    <source>
        <dbReference type="Proteomes" id="UP000245768"/>
    </source>
</evidence>
<dbReference type="Proteomes" id="UP000245768">
    <property type="component" value="Unassembled WGS sequence"/>
</dbReference>
<feature type="compositionally biased region" description="Gly residues" evidence="1">
    <location>
        <begin position="32"/>
        <end position="41"/>
    </location>
</feature>
<dbReference type="PANTHER" id="PTHR47815">
    <property type="entry name" value="UNIVERSAL STRESS PROTEIN A FAMILY PROTEIN C25B2.10"/>
    <property type="match status" value="1"/>
</dbReference>
<dbReference type="CDD" id="cd23659">
    <property type="entry name" value="USP_At3g01520-like"/>
    <property type="match status" value="1"/>
</dbReference>
<evidence type="ECO:0000259" key="2">
    <source>
        <dbReference type="Pfam" id="PF00582"/>
    </source>
</evidence>
<dbReference type="EMBL" id="KZ819635">
    <property type="protein sequence ID" value="PWN92357.1"/>
    <property type="molecule type" value="Genomic_DNA"/>
</dbReference>
<proteinExistence type="predicted"/>
<dbReference type="Gene3D" id="3.40.50.620">
    <property type="entry name" value="HUPs"/>
    <property type="match status" value="1"/>
</dbReference>
<feature type="domain" description="UspA" evidence="2">
    <location>
        <begin position="103"/>
        <end position="241"/>
    </location>
</feature>
<dbReference type="SUPFAM" id="SSF52402">
    <property type="entry name" value="Adenine nucleotide alpha hydrolases-like"/>
    <property type="match status" value="1"/>
</dbReference>
<feature type="region of interest" description="Disordered" evidence="1">
    <location>
        <begin position="273"/>
        <end position="292"/>
    </location>
</feature>
<feature type="compositionally biased region" description="Basic residues" evidence="1">
    <location>
        <begin position="280"/>
        <end position="292"/>
    </location>
</feature>
<evidence type="ECO:0000313" key="3">
    <source>
        <dbReference type="EMBL" id="PWN92357.1"/>
    </source>
</evidence>
<keyword evidence="4" id="KW-1185">Reference proteome</keyword>
<feature type="region of interest" description="Disordered" evidence="1">
    <location>
        <begin position="1"/>
        <end position="64"/>
    </location>
</feature>
<feature type="compositionally biased region" description="Polar residues" evidence="1">
    <location>
        <begin position="1"/>
        <end position="25"/>
    </location>
</feature>
<feature type="compositionally biased region" description="Polar residues" evidence="1">
    <location>
        <begin position="44"/>
        <end position="55"/>
    </location>
</feature>
<dbReference type="GeneID" id="37040685"/>
<name>A0A316YSI4_9BASI</name>